<accession>A0A2H2YZZ9</accession>
<feature type="transmembrane region" description="Helical" evidence="1">
    <location>
        <begin position="110"/>
        <end position="130"/>
    </location>
</feature>
<name>A0A2H2YZZ9_TRIPA</name>
<keyword evidence="1" id="KW-0472">Membrane</keyword>
<keyword evidence="1" id="KW-0812">Transmembrane</keyword>
<dbReference type="AlphaFoldDB" id="A0A2H2YZZ9"/>
<evidence type="ECO:0000313" key="3">
    <source>
        <dbReference type="Proteomes" id="UP000219286"/>
    </source>
</evidence>
<sequence length="157" mass="17804">MDRPISVKLSNILATIDQIEAFLGPIFYALSCAAMPGFWVETLIFRMLGLNTQTGFRMFPPADVASYLDTTVAYSNAMVMIMCIPYFLYMDQPSRSGPLGRMLRPLTTRVSPSMQFCIMLARVWLAAAWINSGAVQFMIDHVKWKFAWRYGSLILIL</sequence>
<evidence type="ECO:0000313" key="2">
    <source>
        <dbReference type="EMBL" id="OTA00138.1"/>
    </source>
</evidence>
<feature type="transmembrane region" description="Helical" evidence="1">
    <location>
        <begin position="71"/>
        <end position="89"/>
    </location>
</feature>
<feature type="transmembrane region" description="Helical" evidence="1">
    <location>
        <begin position="21"/>
        <end position="40"/>
    </location>
</feature>
<gene>
    <name evidence="2" type="ORF">A9Z42_0046260</name>
</gene>
<dbReference type="EMBL" id="LFMI01000040">
    <property type="protein sequence ID" value="OTA00138.1"/>
    <property type="molecule type" value="Genomic_DNA"/>
</dbReference>
<proteinExistence type="predicted"/>
<protein>
    <submittedName>
        <fullName evidence="2">Uncharacterized protein</fullName>
    </submittedName>
</protein>
<comment type="caution">
    <text evidence="2">The sequence shown here is derived from an EMBL/GenBank/DDBJ whole genome shotgun (WGS) entry which is preliminary data.</text>
</comment>
<evidence type="ECO:0000256" key="1">
    <source>
        <dbReference type="SAM" id="Phobius"/>
    </source>
</evidence>
<dbReference type="Proteomes" id="UP000219286">
    <property type="component" value="Unassembled WGS sequence"/>
</dbReference>
<reference evidence="2 3" key="1">
    <citation type="journal article" date="2015" name="Genome Announc.">
        <title>Genome sequence and annotation of Trichoderma parareesei, the ancestor of the cellulase producer Trichoderma reesei.</title>
        <authorList>
            <person name="Yang D."/>
            <person name="Pomraning K."/>
            <person name="Kopchinskiy A."/>
            <person name="Karimi Aghcheh R."/>
            <person name="Atanasova L."/>
            <person name="Chenthamara K."/>
            <person name="Baker S.E."/>
            <person name="Zhang R."/>
            <person name="Shen Q."/>
            <person name="Freitag M."/>
            <person name="Kubicek C.P."/>
            <person name="Druzhinina I.S."/>
        </authorList>
    </citation>
    <scope>NUCLEOTIDE SEQUENCE [LARGE SCALE GENOMIC DNA]</scope>
    <source>
        <strain evidence="2 3">CBS 125925</strain>
    </source>
</reference>
<keyword evidence="3" id="KW-1185">Reference proteome</keyword>
<keyword evidence="1" id="KW-1133">Transmembrane helix</keyword>
<dbReference type="OrthoDB" id="5234599at2759"/>
<organism evidence="2 3">
    <name type="scientific">Trichoderma parareesei</name>
    <name type="common">Filamentous fungus</name>
    <dbReference type="NCBI Taxonomy" id="858221"/>
    <lineage>
        <taxon>Eukaryota</taxon>
        <taxon>Fungi</taxon>
        <taxon>Dikarya</taxon>
        <taxon>Ascomycota</taxon>
        <taxon>Pezizomycotina</taxon>
        <taxon>Sordariomycetes</taxon>
        <taxon>Hypocreomycetidae</taxon>
        <taxon>Hypocreales</taxon>
        <taxon>Hypocreaceae</taxon>
        <taxon>Trichoderma</taxon>
    </lineage>
</organism>